<dbReference type="EMBL" id="CP143423">
    <property type="protein sequence ID" value="WVX50295.1"/>
    <property type="molecule type" value="Genomic_DNA"/>
</dbReference>
<name>A0ABZ2BXV8_9RHOB</name>
<sequence>MTLEKITALAAPSGLFVMGAFHDDAGTLVLLGADRGCWPIFTQAAEFSDGQPDPLDRWSKRIIGGIAADLGARDTYPSDGPPYAPFIGWALQTGRFFQSPTGMMVHDTAGLMISIRGALHVPTVLALEGRAASNPCESCADKPCVAACPVGALAEDHAYDVPACKAYLDTEPGRDCMSNGCKVRRACPVSVKFERSAEQSAFHMISFKG</sequence>
<dbReference type="SUPFAM" id="SSF54862">
    <property type="entry name" value="4Fe-4S ferredoxins"/>
    <property type="match status" value="1"/>
</dbReference>
<feature type="domain" description="4Fe-4S ferredoxin-type" evidence="1">
    <location>
        <begin position="129"/>
        <end position="158"/>
    </location>
</feature>
<organism evidence="2 3">
    <name type="scientific">Roseobacter fucihabitans</name>
    <dbReference type="NCBI Taxonomy" id="1537242"/>
    <lineage>
        <taxon>Bacteria</taxon>
        <taxon>Pseudomonadati</taxon>
        <taxon>Pseudomonadota</taxon>
        <taxon>Alphaproteobacteria</taxon>
        <taxon>Rhodobacterales</taxon>
        <taxon>Roseobacteraceae</taxon>
        <taxon>Roseobacter</taxon>
    </lineage>
</organism>
<evidence type="ECO:0000313" key="3">
    <source>
        <dbReference type="Proteomes" id="UP001318682"/>
    </source>
</evidence>
<dbReference type="RefSeq" id="WP_187431579.1">
    <property type="nucleotide sequence ID" value="NZ_CP143423.1"/>
</dbReference>
<dbReference type="PROSITE" id="PS51379">
    <property type="entry name" value="4FE4S_FER_2"/>
    <property type="match status" value="1"/>
</dbReference>
<proteinExistence type="predicted"/>
<reference evidence="3" key="1">
    <citation type="submission" date="2024-01" db="EMBL/GenBank/DDBJ databases">
        <title>Roseobacter fucihabitans sp. nov., isolated from the brown alga Fucus spiralis.</title>
        <authorList>
            <person name="Hahnke S."/>
            <person name="Berger M."/>
            <person name="Schlingloff A."/>
            <person name="Athale I."/>
            <person name="Neumann-Schaal M."/>
            <person name="Adenaya A."/>
            <person name="Poehlein A."/>
            <person name="Daniel R."/>
            <person name="Pertersen J."/>
            <person name="Brinkhoff T."/>
        </authorList>
    </citation>
    <scope>NUCLEOTIDE SEQUENCE [LARGE SCALE GENOMIC DNA]</scope>
    <source>
        <strain evidence="3">B14</strain>
    </source>
</reference>
<dbReference type="InterPro" id="IPR017896">
    <property type="entry name" value="4Fe4S_Fe-S-bd"/>
</dbReference>
<keyword evidence="3" id="KW-1185">Reference proteome</keyword>
<gene>
    <name evidence="2" type="ORF">ROLI_033920</name>
</gene>
<protein>
    <recommendedName>
        <fullName evidence="1">4Fe-4S ferredoxin-type domain-containing protein</fullName>
    </recommendedName>
</protein>
<evidence type="ECO:0000259" key="1">
    <source>
        <dbReference type="PROSITE" id="PS51379"/>
    </source>
</evidence>
<accession>A0ABZ2BXV8</accession>
<evidence type="ECO:0000313" key="2">
    <source>
        <dbReference type="EMBL" id="WVX50295.1"/>
    </source>
</evidence>
<dbReference type="Proteomes" id="UP001318682">
    <property type="component" value="Chromosome"/>
</dbReference>